<dbReference type="EMBL" id="VDEP01000304">
    <property type="protein sequence ID" value="KAA1109729.1"/>
    <property type="molecule type" value="Genomic_DNA"/>
</dbReference>
<dbReference type="AlphaFoldDB" id="A0A5B0R2Q5"/>
<dbReference type="OrthoDB" id="2496119at2759"/>
<evidence type="ECO:0000313" key="2">
    <source>
        <dbReference type="EMBL" id="KAA1109729.1"/>
    </source>
</evidence>
<organism evidence="3 4">
    <name type="scientific">Puccinia graminis f. sp. tritici</name>
    <dbReference type="NCBI Taxonomy" id="56615"/>
    <lineage>
        <taxon>Eukaryota</taxon>
        <taxon>Fungi</taxon>
        <taxon>Dikarya</taxon>
        <taxon>Basidiomycota</taxon>
        <taxon>Pucciniomycotina</taxon>
        <taxon>Pucciniomycetes</taxon>
        <taxon>Pucciniales</taxon>
        <taxon>Pucciniaceae</taxon>
        <taxon>Puccinia</taxon>
    </lineage>
</organism>
<feature type="region of interest" description="Disordered" evidence="1">
    <location>
        <begin position="1"/>
        <end position="23"/>
    </location>
</feature>
<comment type="caution">
    <text evidence="3">The sequence shown here is derived from an EMBL/GenBank/DDBJ whole genome shotgun (WGS) entry which is preliminary data.</text>
</comment>
<evidence type="ECO:0000313" key="5">
    <source>
        <dbReference type="Proteomes" id="UP000325313"/>
    </source>
</evidence>
<gene>
    <name evidence="3" type="ORF">PGT21_031659</name>
    <name evidence="2" type="ORF">PGTUg99_033126</name>
</gene>
<proteinExistence type="predicted"/>
<sequence length="187" mass="21198">MATQAAEYPVSDSGRMSLESARKARCSAFAKERDLLGIAEGEGAIKDEQRDDNLQDASSATNRPKAQQPRPSLRSQTRHRSKPLEPYVSRPLEVESIIQRNEYRRARVELGLYLLLDQPPGEENSLVFPPSATCYDAEESHWPDSFSHLSDRSVPCNSSLSSYFTNSRPPSILQPVKEWWCSRWSKK</sequence>
<reference evidence="4 5" key="1">
    <citation type="submission" date="2019-05" db="EMBL/GenBank/DDBJ databases">
        <title>Emergence of the Ug99 lineage of the wheat stem rust pathogen through somatic hybridization.</title>
        <authorList>
            <person name="Li F."/>
            <person name="Upadhyaya N.M."/>
            <person name="Sperschneider J."/>
            <person name="Matny O."/>
            <person name="Nguyen-Phuc H."/>
            <person name="Mago R."/>
            <person name="Raley C."/>
            <person name="Miller M.E."/>
            <person name="Silverstein K.A.T."/>
            <person name="Henningsen E."/>
            <person name="Hirsch C.D."/>
            <person name="Visser B."/>
            <person name="Pretorius Z.A."/>
            <person name="Steffenson B.J."/>
            <person name="Schwessinger B."/>
            <person name="Dodds P.N."/>
            <person name="Figueroa M."/>
        </authorList>
    </citation>
    <scope>NUCLEOTIDE SEQUENCE [LARGE SCALE GENOMIC DNA]</scope>
    <source>
        <strain evidence="3">21-0</strain>
        <strain evidence="2 5">Ug99</strain>
    </source>
</reference>
<dbReference type="Proteomes" id="UP000325313">
    <property type="component" value="Unassembled WGS sequence"/>
</dbReference>
<keyword evidence="4" id="KW-1185">Reference proteome</keyword>
<feature type="region of interest" description="Disordered" evidence="1">
    <location>
        <begin position="40"/>
        <end position="86"/>
    </location>
</feature>
<name>A0A5B0R2Q5_PUCGR</name>
<protein>
    <submittedName>
        <fullName evidence="3">Uncharacterized protein</fullName>
    </submittedName>
</protein>
<dbReference type="EMBL" id="VSWC01000001">
    <property type="protein sequence ID" value="KAA1119679.1"/>
    <property type="molecule type" value="Genomic_DNA"/>
</dbReference>
<evidence type="ECO:0000313" key="3">
    <source>
        <dbReference type="EMBL" id="KAA1119679.1"/>
    </source>
</evidence>
<feature type="compositionally biased region" description="Polar residues" evidence="1">
    <location>
        <begin position="55"/>
        <end position="75"/>
    </location>
</feature>
<dbReference type="Proteomes" id="UP000324748">
    <property type="component" value="Unassembled WGS sequence"/>
</dbReference>
<evidence type="ECO:0000256" key="1">
    <source>
        <dbReference type="SAM" id="MobiDB-lite"/>
    </source>
</evidence>
<evidence type="ECO:0000313" key="4">
    <source>
        <dbReference type="Proteomes" id="UP000324748"/>
    </source>
</evidence>
<accession>A0A5B0R2Q5</accession>
<feature type="compositionally biased region" description="Basic and acidic residues" evidence="1">
    <location>
        <begin position="43"/>
        <end position="53"/>
    </location>
</feature>